<dbReference type="NCBIfam" id="TIGR02284">
    <property type="entry name" value="PA2169 family four-helix-bundle protein"/>
    <property type="match status" value="1"/>
</dbReference>
<dbReference type="STRING" id="221126.SAMN04489722_10160"/>
<evidence type="ECO:0000313" key="4">
    <source>
        <dbReference type="Proteomes" id="UP000029643"/>
    </source>
</evidence>
<evidence type="ECO:0000259" key="1">
    <source>
        <dbReference type="Pfam" id="PF09537"/>
    </source>
</evidence>
<dbReference type="InterPro" id="IPR009078">
    <property type="entry name" value="Ferritin-like_SF"/>
</dbReference>
<dbReference type="InterPro" id="IPR011971">
    <property type="entry name" value="CHP02284"/>
</dbReference>
<accession>A0A090X5Z8</accession>
<evidence type="ECO:0000313" key="3">
    <source>
        <dbReference type="EMBL" id="GAL80407.1"/>
    </source>
</evidence>
<dbReference type="OrthoDB" id="282393at2"/>
<dbReference type="EMBL" id="BBNU01000010">
    <property type="protein sequence ID" value="GAL80407.1"/>
    <property type="molecule type" value="Genomic_DNA"/>
</dbReference>
<dbReference type="EMBL" id="BBNQ01000003">
    <property type="protein sequence ID" value="GAL61514.1"/>
    <property type="molecule type" value="Genomic_DNA"/>
</dbReference>
<dbReference type="SUPFAM" id="SSF47240">
    <property type="entry name" value="Ferritin-like"/>
    <property type="match status" value="1"/>
</dbReference>
<dbReference type="RefSeq" id="WP_042498653.1">
    <property type="nucleotide sequence ID" value="NZ_BBNQ01000003.1"/>
</dbReference>
<comment type="caution">
    <text evidence="3">The sequence shown here is derived from an EMBL/GenBank/DDBJ whole genome shotgun (WGS) entry which is preliminary data.</text>
</comment>
<evidence type="ECO:0000313" key="2">
    <source>
        <dbReference type="EMBL" id="GAL61514.1"/>
    </source>
</evidence>
<gene>
    <name evidence="3" type="ORF">JCM19274_697</name>
    <name evidence="2" type="ORF">JCM19300_1337</name>
</gene>
<dbReference type="Proteomes" id="UP000029644">
    <property type="component" value="Unassembled WGS sequence"/>
</dbReference>
<reference evidence="4 5" key="1">
    <citation type="journal article" date="2014" name="Genome Announc.">
        <title>Draft Genome Sequences of Marine Flavobacterium Algibacter lectus Strains SS8 and NR4.</title>
        <authorList>
            <person name="Takatani N."/>
            <person name="Nakanishi M."/>
            <person name="Meirelles P."/>
            <person name="Mino S."/>
            <person name="Suda W."/>
            <person name="Oshima K."/>
            <person name="Hattori M."/>
            <person name="Ohkuma M."/>
            <person name="Hosokawa M."/>
            <person name="Miyashita K."/>
            <person name="Thompson F.L."/>
            <person name="Niwa A."/>
            <person name="Sawabe T."/>
            <person name="Sawabe T."/>
        </authorList>
    </citation>
    <scope>NUCLEOTIDE SEQUENCE [LARGE SCALE GENOMIC DNA]</scope>
    <source>
        <strain evidence="3">JCM 19274</strain>
        <strain evidence="2 5">JCM 19300</strain>
        <strain evidence="4">JCM19274</strain>
    </source>
</reference>
<proteinExistence type="predicted"/>
<dbReference type="InterPro" id="IPR019052">
    <property type="entry name" value="DUF2383"/>
</dbReference>
<dbReference type="InterPro" id="IPR016920">
    <property type="entry name" value="UCP029477"/>
</dbReference>
<dbReference type="Gene3D" id="1.20.1260.10">
    <property type="match status" value="1"/>
</dbReference>
<protein>
    <recommendedName>
        <fullName evidence="1">DUF2383 domain-containing protein</fullName>
    </recommendedName>
</protein>
<evidence type="ECO:0000313" key="5">
    <source>
        <dbReference type="Proteomes" id="UP000029644"/>
    </source>
</evidence>
<dbReference type="AlphaFoldDB" id="A0A090X5Z8"/>
<dbReference type="Pfam" id="PF09537">
    <property type="entry name" value="DUF2383"/>
    <property type="match status" value="1"/>
</dbReference>
<name>A0A090X5Z8_9FLAO</name>
<organism evidence="3 4">
    <name type="scientific">Algibacter lectus</name>
    <dbReference type="NCBI Taxonomy" id="221126"/>
    <lineage>
        <taxon>Bacteria</taxon>
        <taxon>Pseudomonadati</taxon>
        <taxon>Bacteroidota</taxon>
        <taxon>Flavobacteriia</taxon>
        <taxon>Flavobacteriales</taxon>
        <taxon>Flavobacteriaceae</taxon>
        <taxon>Algibacter</taxon>
    </lineage>
</organism>
<dbReference type="PIRSF" id="PIRSF029477">
    <property type="entry name" value="UCP029477"/>
    <property type="match status" value="1"/>
</dbReference>
<dbReference type="Proteomes" id="UP000029643">
    <property type="component" value="Unassembled WGS sequence"/>
</dbReference>
<sequence>MSTYTETVGNKLNEILEKTYDAEKGYAKAAENTDHSLLKPYFKKRSKERYNFGHELKAEILKFGEEPEKGGSVTGTVHRAWMDTKALFSANDAESMLEESIRGEKAAVAEYEEALKDTALPLSTATLLNNQMKSIKSDLNTIKFLEDLS</sequence>
<dbReference type="InterPro" id="IPR012347">
    <property type="entry name" value="Ferritin-like"/>
</dbReference>
<feature type="domain" description="DUF2383" evidence="1">
    <location>
        <begin position="8"/>
        <end position="117"/>
    </location>
</feature>